<evidence type="ECO:0000313" key="6">
    <source>
        <dbReference type="EMBL" id="SCM70009.1"/>
    </source>
</evidence>
<gene>
    <name evidence="6" type="ORF">KL86DES1_10129</name>
</gene>
<dbReference type="PANTHER" id="PTHR42987">
    <property type="entry name" value="PEPTIDASE S49"/>
    <property type="match status" value="1"/>
</dbReference>
<comment type="similarity">
    <text evidence="1">Belongs to the peptidase S49 family.</text>
</comment>
<dbReference type="SUPFAM" id="SSF52096">
    <property type="entry name" value="ClpP/crotonase"/>
    <property type="match status" value="1"/>
</dbReference>
<sequence length="449" mass="46619">MNLNALLTALSGLWAITPDALNAFVSDLPQLVAGTVPESRTNDDLATPIEAPYSMEGSVAVIPIKGALAKNGLSFFGFQLLASMREIGAALRQAAADPSVRAIMLDVESPGGTVDGTEELAAAVIAAGQSKPLYAYADGLMASAAYWAACGAREIAAPATAQVGSVGVVLMHREVSRALDNAGVKVNIITAGHYKAAGNMAEPLSDEMRAYIQSNIDSVYELFLQAVEQGRHVSREKAVAMADGKIFLAGDAQDMGLIDRVCSRTEFINKIQKDCTMTLSELKAQHPDTVQELRAELREALRAELSTENSQALDAARADASAVQDRIVALAGAIFGKEAGEKLKAVAASGVSAETLATLQGVLGQPEAAKPSGQQEALAALAAATAKVPASPLAAVSSEEDAAKQDFAALVDAHIAAHNCGKGEAIKAVANANPNAHKEWIVAQNATRK</sequence>
<dbReference type="NCBIfam" id="TIGR00706">
    <property type="entry name" value="SppA_dom"/>
    <property type="match status" value="1"/>
</dbReference>
<name>A0A212KY08_9BACT</name>
<dbReference type="Gene3D" id="3.90.226.10">
    <property type="entry name" value="2-enoyl-CoA Hydratase, Chain A, domain 1"/>
    <property type="match status" value="1"/>
</dbReference>
<dbReference type="Pfam" id="PF01343">
    <property type="entry name" value="Peptidase_S49"/>
    <property type="match status" value="1"/>
</dbReference>
<dbReference type="InterPro" id="IPR004635">
    <property type="entry name" value="Pept_S49_SppA"/>
</dbReference>
<keyword evidence="4" id="KW-0720">Serine protease</keyword>
<evidence type="ECO:0000256" key="4">
    <source>
        <dbReference type="ARBA" id="ARBA00022825"/>
    </source>
</evidence>
<evidence type="ECO:0000256" key="1">
    <source>
        <dbReference type="ARBA" id="ARBA00008683"/>
    </source>
</evidence>
<accession>A0A212KY08</accession>
<dbReference type="GO" id="GO:0008236">
    <property type="term" value="F:serine-type peptidase activity"/>
    <property type="evidence" value="ECO:0007669"/>
    <property type="project" value="UniProtKB-KW"/>
</dbReference>
<dbReference type="InterPro" id="IPR029045">
    <property type="entry name" value="ClpP/crotonase-like_dom_sf"/>
</dbReference>
<keyword evidence="2" id="KW-0645">Protease</keyword>
<proteinExistence type="inferred from homology"/>
<organism evidence="6">
    <name type="scientific">uncultured Desulfovibrio sp</name>
    <dbReference type="NCBI Taxonomy" id="167968"/>
    <lineage>
        <taxon>Bacteria</taxon>
        <taxon>Pseudomonadati</taxon>
        <taxon>Thermodesulfobacteriota</taxon>
        <taxon>Desulfovibrionia</taxon>
        <taxon>Desulfovibrionales</taxon>
        <taxon>Desulfovibrionaceae</taxon>
        <taxon>Desulfovibrio</taxon>
        <taxon>environmental samples</taxon>
    </lineage>
</organism>
<dbReference type="GO" id="GO:0006508">
    <property type="term" value="P:proteolysis"/>
    <property type="evidence" value="ECO:0007669"/>
    <property type="project" value="UniProtKB-KW"/>
</dbReference>
<feature type="domain" description="Peptidase S49" evidence="5">
    <location>
        <begin position="129"/>
        <end position="274"/>
    </location>
</feature>
<evidence type="ECO:0000256" key="3">
    <source>
        <dbReference type="ARBA" id="ARBA00022801"/>
    </source>
</evidence>
<dbReference type="InterPro" id="IPR002142">
    <property type="entry name" value="Peptidase_S49"/>
</dbReference>
<dbReference type="CDD" id="cd07022">
    <property type="entry name" value="S49_Sppa_36K_type"/>
    <property type="match status" value="1"/>
</dbReference>
<keyword evidence="3" id="KW-0378">Hydrolase</keyword>
<reference evidence="6" key="1">
    <citation type="submission" date="2016-08" db="EMBL/GenBank/DDBJ databases">
        <authorList>
            <person name="Seilhamer J.J."/>
        </authorList>
    </citation>
    <scope>NUCLEOTIDE SEQUENCE</scope>
    <source>
        <strain evidence="6">86-1</strain>
    </source>
</reference>
<dbReference type="PANTHER" id="PTHR42987:SF4">
    <property type="entry name" value="PROTEASE SOHB-RELATED"/>
    <property type="match status" value="1"/>
</dbReference>
<dbReference type="AlphaFoldDB" id="A0A212KY08"/>
<evidence type="ECO:0000259" key="5">
    <source>
        <dbReference type="Pfam" id="PF01343"/>
    </source>
</evidence>
<dbReference type="Gene3D" id="6.20.330.10">
    <property type="match status" value="1"/>
</dbReference>
<protein>
    <recommendedName>
        <fullName evidence="5">Peptidase S49 domain-containing protein</fullName>
    </recommendedName>
</protein>
<dbReference type="InterPro" id="IPR033855">
    <property type="entry name" value="Protein_C"/>
</dbReference>
<dbReference type="EMBL" id="FMJC01000001">
    <property type="protein sequence ID" value="SCM70009.1"/>
    <property type="molecule type" value="Genomic_DNA"/>
</dbReference>
<dbReference type="RefSeq" id="WP_179981540.1">
    <property type="nucleotide sequence ID" value="NZ_LT608333.1"/>
</dbReference>
<evidence type="ECO:0000256" key="2">
    <source>
        <dbReference type="ARBA" id="ARBA00022670"/>
    </source>
</evidence>